<dbReference type="OrthoDB" id="3627863at2"/>
<dbReference type="EMBL" id="CP015163">
    <property type="protein sequence ID" value="AXB45108.1"/>
    <property type="molecule type" value="Genomic_DNA"/>
</dbReference>
<evidence type="ECO:0008006" key="4">
    <source>
        <dbReference type="Google" id="ProtNLM"/>
    </source>
</evidence>
<sequence>MTTSGWLRRGGAVLALAVAVPLATAPAGSAAERVCAGGQLKGGQTTRAEVLADQKITIKVHNHDYRGMLVTIRDVKFDKGLWKGVVGPGKDKKVSTDIFGEPPLGYQIEFEVTSNATNNYTYAISSARCY</sequence>
<evidence type="ECO:0000313" key="2">
    <source>
        <dbReference type="EMBL" id="AXB45108.1"/>
    </source>
</evidence>
<keyword evidence="3" id="KW-1185">Reference proteome</keyword>
<gene>
    <name evidence="2" type="ORF">A4R43_23570</name>
</gene>
<accession>A0A344LAN4</accession>
<evidence type="ECO:0000256" key="1">
    <source>
        <dbReference type="SAM" id="SignalP"/>
    </source>
</evidence>
<feature type="signal peptide" evidence="1">
    <location>
        <begin position="1"/>
        <end position="30"/>
    </location>
</feature>
<protein>
    <recommendedName>
        <fullName evidence="4">Secreted protein</fullName>
    </recommendedName>
</protein>
<evidence type="ECO:0000313" key="3">
    <source>
        <dbReference type="Proteomes" id="UP000250434"/>
    </source>
</evidence>
<reference evidence="2 3" key="1">
    <citation type="submission" date="2016-04" db="EMBL/GenBank/DDBJ databases">
        <title>Complete genome sequence and analysis of deep-sea sediment isolate, Amycolatopsis sp. WP1.</title>
        <authorList>
            <person name="Wang H."/>
            <person name="Chen S."/>
            <person name="Wu Q."/>
        </authorList>
    </citation>
    <scope>NUCLEOTIDE SEQUENCE [LARGE SCALE GENOMIC DNA]</scope>
    <source>
        <strain evidence="2 3">WP1</strain>
    </source>
</reference>
<dbReference type="Proteomes" id="UP000250434">
    <property type="component" value="Chromosome"/>
</dbReference>
<feature type="chain" id="PRO_5016724014" description="Secreted protein" evidence="1">
    <location>
        <begin position="31"/>
        <end position="130"/>
    </location>
</feature>
<name>A0A344LAN4_9PSEU</name>
<proteinExistence type="predicted"/>
<dbReference type="AlphaFoldDB" id="A0A344LAN4"/>
<dbReference type="KEGG" id="aab:A4R43_23570"/>
<dbReference type="RefSeq" id="WP_113694364.1">
    <property type="nucleotide sequence ID" value="NZ_CP015163.1"/>
</dbReference>
<organism evidence="2 3">
    <name type="scientific">Amycolatopsis albispora</name>
    <dbReference type="NCBI Taxonomy" id="1804986"/>
    <lineage>
        <taxon>Bacteria</taxon>
        <taxon>Bacillati</taxon>
        <taxon>Actinomycetota</taxon>
        <taxon>Actinomycetes</taxon>
        <taxon>Pseudonocardiales</taxon>
        <taxon>Pseudonocardiaceae</taxon>
        <taxon>Amycolatopsis</taxon>
    </lineage>
</organism>
<keyword evidence="1" id="KW-0732">Signal</keyword>